<keyword evidence="2" id="KW-1185">Reference proteome</keyword>
<dbReference type="EMBL" id="CP000750">
    <property type="protein sequence ID" value="ABS02251.1"/>
    <property type="molecule type" value="Genomic_DNA"/>
</dbReference>
<gene>
    <name evidence="1" type="ordered locus">Krad_0762</name>
</gene>
<dbReference type="STRING" id="266940.Krad_0762"/>
<organism evidence="1 2">
    <name type="scientific">Kineococcus radiotolerans (strain ATCC BAA-149 / DSM 14245 / SRS30216)</name>
    <dbReference type="NCBI Taxonomy" id="266940"/>
    <lineage>
        <taxon>Bacteria</taxon>
        <taxon>Bacillati</taxon>
        <taxon>Actinomycetota</taxon>
        <taxon>Actinomycetes</taxon>
        <taxon>Kineosporiales</taxon>
        <taxon>Kineosporiaceae</taxon>
        <taxon>Kineococcus</taxon>
    </lineage>
</organism>
<accession>A6W612</accession>
<evidence type="ECO:0000313" key="1">
    <source>
        <dbReference type="EMBL" id="ABS02251.1"/>
    </source>
</evidence>
<dbReference type="Proteomes" id="UP000001116">
    <property type="component" value="Chromosome"/>
</dbReference>
<sequence>MNAGRHRHPLSASVVGMDLTALDWELHQGLALRREEALALAAREHLVRELRAARRRREAPRRRWWRRRA</sequence>
<proteinExistence type="predicted"/>
<protein>
    <submittedName>
        <fullName evidence="1">Uncharacterized protein</fullName>
    </submittedName>
</protein>
<evidence type="ECO:0000313" key="2">
    <source>
        <dbReference type="Proteomes" id="UP000001116"/>
    </source>
</evidence>
<dbReference type="AlphaFoldDB" id="A6W612"/>
<dbReference type="KEGG" id="kra:Krad_0762"/>
<dbReference type="HOGENOM" id="CLU_2770405_0_0_11"/>
<name>A6W612_KINRD</name>
<reference evidence="2" key="1">
    <citation type="journal article" date="2008" name="PLoS ONE">
        <title>Survival in nuclear waste, extreme resistance, and potential applications gleaned from the genome sequence of Kineococcus radiotolerans SRS30216.</title>
        <authorList>
            <person name="Bagwell C.E."/>
            <person name="Bhat S."/>
            <person name="Hawkins G.M."/>
            <person name="Smith B.W."/>
            <person name="Biswas T."/>
            <person name="Hoover T.R."/>
            <person name="Saunders E."/>
            <person name="Han C.S."/>
            <person name="Tsodikov O.V."/>
            <person name="Shimkets L.J."/>
        </authorList>
    </citation>
    <scope>NUCLEOTIDE SEQUENCE [LARGE SCALE GENOMIC DNA]</scope>
    <source>
        <strain evidence="2">ATCC BAA-149 / DSM 14245 / SRS30216</strain>
    </source>
</reference>